<protein>
    <recommendedName>
        <fullName evidence="7">Major facilitator superfamily (MFS) profile domain-containing protein</fullName>
    </recommendedName>
</protein>
<feature type="transmembrane region" description="Helical" evidence="6">
    <location>
        <begin position="492"/>
        <end position="513"/>
    </location>
</feature>
<keyword evidence="9" id="KW-1185">Reference proteome</keyword>
<evidence type="ECO:0000259" key="7">
    <source>
        <dbReference type="PROSITE" id="PS50850"/>
    </source>
</evidence>
<keyword evidence="4 6" id="KW-0472">Membrane</keyword>
<proteinExistence type="predicted"/>
<dbReference type="SUPFAM" id="SSF103473">
    <property type="entry name" value="MFS general substrate transporter"/>
    <property type="match status" value="1"/>
</dbReference>
<feature type="transmembrane region" description="Helical" evidence="6">
    <location>
        <begin position="670"/>
        <end position="690"/>
    </location>
</feature>
<dbReference type="InterPro" id="IPR036259">
    <property type="entry name" value="MFS_trans_sf"/>
</dbReference>
<evidence type="ECO:0000256" key="5">
    <source>
        <dbReference type="SAM" id="MobiDB-lite"/>
    </source>
</evidence>
<feature type="transmembrane region" description="Helical" evidence="6">
    <location>
        <begin position="453"/>
        <end position="471"/>
    </location>
</feature>
<dbReference type="InterPro" id="IPR020846">
    <property type="entry name" value="MFS_dom"/>
</dbReference>
<dbReference type="PROSITE" id="PS50850">
    <property type="entry name" value="MFS"/>
    <property type="match status" value="1"/>
</dbReference>
<evidence type="ECO:0000256" key="4">
    <source>
        <dbReference type="ARBA" id="ARBA00023136"/>
    </source>
</evidence>
<gene>
    <name evidence="8" type="ORF">Purlil1_9287</name>
</gene>
<comment type="subcellular location">
    <subcellularLocation>
        <location evidence="1">Membrane</location>
        <topology evidence="1">Multi-pass membrane protein</topology>
    </subcellularLocation>
</comment>
<feature type="transmembrane region" description="Helical" evidence="6">
    <location>
        <begin position="542"/>
        <end position="563"/>
    </location>
</feature>
<evidence type="ECO:0000256" key="2">
    <source>
        <dbReference type="ARBA" id="ARBA00022692"/>
    </source>
</evidence>
<comment type="caution">
    <text evidence="8">The sequence shown here is derived from an EMBL/GenBank/DDBJ whole genome shotgun (WGS) entry which is preliminary data.</text>
</comment>
<reference evidence="8 9" key="1">
    <citation type="journal article" date="2024" name="Microbiol. Resour. Announc.">
        <title>Genome annotations for the ascomycete fungi Trichoderma harzianum, Trichoderma aggressivum, and Purpureocillium lilacinum.</title>
        <authorList>
            <person name="Beijen E.P.W."/>
            <person name="Ohm R.A."/>
        </authorList>
    </citation>
    <scope>NUCLEOTIDE SEQUENCE [LARGE SCALE GENOMIC DNA]</scope>
    <source>
        <strain evidence="8 9">CBS 150709</strain>
    </source>
</reference>
<keyword evidence="2 6" id="KW-0812">Transmembrane</keyword>
<feature type="domain" description="Major facilitator superfamily (MFS) profile" evidence="7">
    <location>
        <begin position="281"/>
        <end position="694"/>
    </location>
</feature>
<dbReference type="InterPro" id="IPR005828">
    <property type="entry name" value="MFS_sugar_transport-like"/>
</dbReference>
<feature type="transmembrane region" description="Helical" evidence="6">
    <location>
        <begin position="322"/>
        <end position="345"/>
    </location>
</feature>
<feature type="region of interest" description="Disordered" evidence="5">
    <location>
        <begin position="1"/>
        <end position="53"/>
    </location>
</feature>
<dbReference type="PANTHER" id="PTHR23508:SF10">
    <property type="entry name" value="CARBOXYLIC ACID TRANSPORTER PROTEIN HOMOLOG"/>
    <property type="match status" value="1"/>
</dbReference>
<evidence type="ECO:0000313" key="9">
    <source>
        <dbReference type="Proteomes" id="UP001287286"/>
    </source>
</evidence>
<evidence type="ECO:0000313" key="8">
    <source>
        <dbReference type="EMBL" id="KAK4086441.1"/>
    </source>
</evidence>
<dbReference type="Gene3D" id="1.20.1250.20">
    <property type="entry name" value="MFS general substrate transporter like domains"/>
    <property type="match status" value="1"/>
</dbReference>
<dbReference type="Pfam" id="PF00083">
    <property type="entry name" value="Sugar_tr"/>
    <property type="match status" value="2"/>
</dbReference>
<feature type="transmembrane region" description="Helical" evidence="6">
    <location>
        <begin position="418"/>
        <end position="441"/>
    </location>
</feature>
<evidence type="ECO:0000256" key="6">
    <source>
        <dbReference type="SAM" id="Phobius"/>
    </source>
</evidence>
<feature type="transmembrane region" description="Helical" evidence="6">
    <location>
        <begin position="635"/>
        <end position="658"/>
    </location>
</feature>
<accession>A0ABR0BQZ0</accession>
<dbReference type="EMBL" id="JAWRVI010000041">
    <property type="protein sequence ID" value="KAK4086441.1"/>
    <property type="molecule type" value="Genomic_DNA"/>
</dbReference>
<dbReference type="PANTHER" id="PTHR23508">
    <property type="entry name" value="CARBOXYLIC ACID TRANSPORTER PROTEIN HOMOLOG"/>
    <property type="match status" value="1"/>
</dbReference>
<organism evidence="8 9">
    <name type="scientific">Purpureocillium lilacinum</name>
    <name type="common">Paecilomyces lilacinus</name>
    <dbReference type="NCBI Taxonomy" id="33203"/>
    <lineage>
        <taxon>Eukaryota</taxon>
        <taxon>Fungi</taxon>
        <taxon>Dikarya</taxon>
        <taxon>Ascomycota</taxon>
        <taxon>Pezizomycotina</taxon>
        <taxon>Sordariomycetes</taxon>
        <taxon>Hypocreomycetidae</taxon>
        <taxon>Hypocreales</taxon>
        <taxon>Ophiocordycipitaceae</taxon>
        <taxon>Purpureocillium</taxon>
    </lineage>
</organism>
<feature type="transmembrane region" description="Helical" evidence="6">
    <location>
        <begin position="351"/>
        <end position="370"/>
    </location>
</feature>
<name>A0ABR0BQZ0_PURLI</name>
<evidence type="ECO:0000256" key="3">
    <source>
        <dbReference type="ARBA" id="ARBA00022989"/>
    </source>
</evidence>
<feature type="transmembrane region" description="Helical" evidence="6">
    <location>
        <begin position="570"/>
        <end position="590"/>
    </location>
</feature>
<feature type="transmembrane region" description="Helical" evidence="6">
    <location>
        <begin position="596"/>
        <end position="614"/>
    </location>
</feature>
<evidence type="ECO:0000256" key="1">
    <source>
        <dbReference type="ARBA" id="ARBA00004141"/>
    </source>
</evidence>
<keyword evidence="3 6" id="KW-1133">Transmembrane helix</keyword>
<sequence length="744" mass="80490">MHTPSGARRKEQGPPPPPASEAHQTVPYADATPTQRNGRHAVRPSRLPPTGMVEPPRSFFNLVRPLAGAGPCRFSGGGEGAATYEEGQTAILCPVEVGGNVSPRRGRLTAAAAAVVKSSSRFGADPRRAAHAHTPPPTPKVPRRSRSIRVTGSSPRATVRTGGSLPSFFSSRESFLSFELCPAVPIPEEGLELRSPPPDSSPAAGGPFLPALTLPRTTAFLGVPCVLANCRRLLLLLSPAMFNFGRDKEVEDRREGEAQNASATDLETVVQHKTFMEAAMPVFACGAGLFSDGYINNVIGSVNTVLKLQYGDVYKNSQAAKYVADIAFAGTVVGQLIFGFTSDYWSRNNSLLLSTIILIVFTALATGSYYKGEPVGMFNMLTAWRFFVGVGIGGEYPAGSVGCAESSGELKKGTRNRWFILFTNSMIDLGFVFGAFVPYVVAAAAHNGHYSTIWRVSLGIGVVFPLVLFVLRLRLKEPEEFAKESMRRQTPYWLVLKFYWPRLLCVSLIWFLYNFSSYAFGIYSSSILSGIYGDDAPLTTVFGWNTVINIFYLPGTLIGAFVSDWIGPKYTLILGVSTQAVVGYILAGVYNKISTQIAAFAIVYGIFMSLGELGPGNNIGLLAAKTCATGVRGRYYGIAAAVGKIGAFVGTWVFPYIQKAGGNETESAQYPFWVASSLALLSAIIAFFFIPNIGQDTITHEDKRFRDYLESQGWDTAQLGFHKDNSNVADFTETDVVPEKAVKN</sequence>
<dbReference type="Proteomes" id="UP001287286">
    <property type="component" value="Unassembled WGS sequence"/>
</dbReference>
<feature type="region of interest" description="Disordered" evidence="5">
    <location>
        <begin position="118"/>
        <end position="160"/>
    </location>
</feature>